<keyword evidence="2" id="KW-1185">Reference proteome</keyword>
<dbReference type="Proteomes" id="UP000236182">
    <property type="component" value="Unassembled WGS sequence"/>
</dbReference>
<evidence type="ECO:0000313" key="2">
    <source>
        <dbReference type="Proteomes" id="UP000236182"/>
    </source>
</evidence>
<dbReference type="PROSITE" id="PS51257">
    <property type="entry name" value="PROKAR_LIPOPROTEIN"/>
    <property type="match status" value="1"/>
</dbReference>
<comment type="caution">
    <text evidence="1">The sequence shown here is derived from an EMBL/GenBank/DDBJ whole genome shotgun (WGS) entry which is preliminary data.</text>
</comment>
<evidence type="ECO:0000313" key="1">
    <source>
        <dbReference type="EMBL" id="PWN61379.1"/>
    </source>
</evidence>
<dbReference type="EMBL" id="PPEI02000006">
    <property type="protein sequence ID" value="PWN61379.1"/>
    <property type="molecule type" value="Genomic_DNA"/>
</dbReference>
<accession>A0A316WJQ6</accession>
<gene>
    <name evidence="1" type="ORF">C1638_018390</name>
</gene>
<proteinExistence type="predicted"/>
<dbReference type="RefSeq" id="WP_109623416.1">
    <property type="nucleotide sequence ID" value="NZ_PPEI02000006.1"/>
</dbReference>
<organism evidence="1 2">
    <name type="scientific">Chryseobacterium oncorhynchi</name>
    <dbReference type="NCBI Taxonomy" id="741074"/>
    <lineage>
        <taxon>Bacteria</taxon>
        <taxon>Pseudomonadati</taxon>
        <taxon>Bacteroidota</taxon>
        <taxon>Flavobacteriia</taxon>
        <taxon>Flavobacteriales</taxon>
        <taxon>Weeksellaceae</taxon>
        <taxon>Chryseobacterium group</taxon>
        <taxon>Chryseobacterium</taxon>
    </lineage>
</organism>
<protein>
    <submittedName>
        <fullName evidence="1">Uncharacterized protein</fullName>
    </submittedName>
</protein>
<name>A0A316WJQ6_9FLAO</name>
<reference evidence="1" key="1">
    <citation type="submission" date="2018-04" db="EMBL/GenBank/DDBJ databases">
        <title>Draft Genome Sequences of Chryseobacterium lactis NCTC11390T isolated from milk, Chryseobacterium oncorhynchi 701B-08T from rainbow trout, and Chryseobacterium viscerum 687B-08T from diseased fish.</title>
        <authorList>
            <person name="Jeong J.-J."/>
            <person name="Lee Y.J."/>
            <person name="Pathiraja D."/>
            <person name="Park B."/>
            <person name="Choi I.-G."/>
            <person name="Kim K.D."/>
        </authorList>
    </citation>
    <scope>NUCLEOTIDE SEQUENCE [LARGE SCALE GENOMIC DNA]</scope>
    <source>
        <strain evidence="1">701B-08</strain>
    </source>
</reference>
<dbReference type="AlphaFoldDB" id="A0A316WJQ6"/>
<dbReference type="OrthoDB" id="1271311at2"/>
<sequence length="173" mass="19490">MRNIVFGILVIVSALISCGQDEESLQRIDQIMNVYIKSDTNPDLLNSKKAGSYTSYSVNDMFGTRDDSPVTIPLRMRTDSVFYMEYIAGAKRRRMDSVSPSNPGTGNSYNSRMMITLRKTVNNTTETTVDTMEIQYRQSPTLFQVSKVIYNGKEKFSKEADAPNSINNVTIVK</sequence>